<name>A0A9Q2FT17_GLUJA</name>
<dbReference type="AlphaFoldDB" id="A0A9Q2FT17"/>
<sequence>MENFFSVDVMKLEVGDIIFTAENAAVSKAIRFFTKGKVSHVGLWTGKTMLEAASKGIFSKNPQRILADNKNKIHVLRPKKKLTNIQEQSLINFANKKILTPYSVPEAIFMAPLRWCGIKASDKQFCSRFVAQCFQEIAYELNGIKYPSFCSPQTLFSCDSFFEVKEAIKELNETEIQFTKSLDPLTLHQKNHIEIIKKIQDLLKRKKVNFKINNFQDISDFLIKNRSFDNEFTNIIRSNSYLSDFCLDRYRNPQRYFGDFCTMYIKNNSHEDTVTGLTRNLHAIKSAISDRIKELNTYRDYFISTGLTYYEDHYILHKNIVLEYIYMSKYTRDALKAILPITQQEKDINEEEIITSLCSEAEELFSFCREGFSENNIPF</sequence>
<comment type="caution">
    <text evidence="1">The sequence shown here is derived from an EMBL/GenBank/DDBJ whole genome shotgun (WGS) entry which is preliminary data.</text>
</comment>
<reference evidence="1" key="1">
    <citation type="submission" date="2020-04" db="EMBL/GenBank/DDBJ databases">
        <authorList>
            <person name="Sombolestani A."/>
        </authorList>
    </citation>
    <scope>NUCLEOTIDE SEQUENCE</scope>
    <source>
        <strain evidence="1">R71697</strain>
    </source>
</reference>
<dbReference type="SUPFAM" id="SSF54001">
    <property type="entry name" value="Cysteine proteinases"/>
    <property type="match status" value="1"/>
</dbReference>
<dbReference type="Pfam" id="PF05708">
    <property type="entry name" value="Peptidase_C92"/>
    <property type="match status" value="1"/>
</dbReference>
<dbReference type="Gene3D" id="3.90.1720.10">
    <property type="entry name" value="endopeptidase domain like (from Nostoc punctiforme)"/>
    <property type="match status" value="1"/>
</dbReference>
<organism evidence="1 2">
    <name type="scientific">Gluconobacter japonicus</name>
    <dbReference type="NCBI Taxonomy" id="376620"/>
    <lineage>
        <taxon>Bacteria</taxon>
        <taxon>Pseudomonadati</taxon>
        <taxon>Pseudomonadota</taxon>
        <taxon>Alphaproteobacteria</taxon>
        <taxon>Acetobacterales</taxon>
        <taxon>Acetobacteraceae</taxon>
        <taxon>Gluconobacter</taxon>
    </lineage>
</organism>
<proteinExistence type="predicted"/>
<dbReference type="RefSeq" id="WP_194258289.1">
    <property type="nucleotide sequence ID" value="NZ_JABCQN010000009.1"/>
</dbReference>
<evidence type="ECO:0008006" key="3">
    <source>
        <dbReference type="Google" id="ProtNLM"/>
    </source>
</evidence>
<reference evidence="1" key="2">
    <citation type="submission" date="2020-11" db="EMBL/GenBank/DDBJ databases">
        <title>Description of novel Gluconobacter species.</title>
        <authorList>
            <person name="Cleenwerck I."/>
            <person name="Cnockaert M."/>
            <person name="Borremans W."/>
            <person name="Wieme A.D."/>
            <person name="De Vuyst L."/>
            <person name="Vandamme P."/>
        </authorList>
    </citation>
    <scope>NUCLEOTIDE SEQUENCE</scope>
    <source>
        <strain evidence="1">R71697</strain>
    </source>
</reference>
<protein>
    <recommendedName>
        <fullName evidence="3">Permuted papain-like amidase enzyme, YaeF/YiiX, C92 family</fullName>
    </recommendedName>
</protein>
<accession>A0A9Q2FT17</accession>
<dbReference type="Proteomes" id="UP000661006">
    <property type="component" value="Unassembled WGS sequence"/>
</dbReference>
<dbReference type="InterPro" id="IPR024453">
    <property type="entry name" value="Peptidase_C92"/>
</dbReference>
<dbReference type="InterPro" id="IPR038765">
    <property type="entry name" value="Papain-like_cys_pep_sf"/>
</dbReference>
<evidence type="ECO:0000313" key="1">
    <source>
        <dbReference type="EMBL" id="MBF0871903.1"/>
    </source>
</evidence>
<dbReference type="EMBL" id="JABCQN010000009">
    <property type="protein sequence ID" value="MBF0871903.1"/>
    <property type="molecule type" value="Genomic_DNA"/>
</dbReference>
<evidence type="ECO:0000313" key="2">
    <source>
        <dbReference type="Proteomes" id="UP000661006"/>
    </source>
</evidence>
<gene>
    <name evidence="1" type="ORF">HKD32_13790</name>
</gene>
<dbReference type="GeneID" id="81475768"/>